<protein>
    <submittedName>
        <fullName evidence="3">Uncharacterized protein</fullName>
    </submittedName>
</protein>
<sequence length="83" mass="9800">MKIIYHTLKMKETSRSRAAFLRFPILFGFILGTFYMGFQYRKSFMTDIPEKQKEMIKEDPSSRGLITSSIGQINRERSNKNDK</sequence>
<feature type="transmembrane region" description="Helical" evidence="2">
    <location>
        <begin position="20"/>
        <end position="38"/>
    </location>
</feature>
<dbReference type="AlphaFoldDB" id="A0A8J2RQL4"/>
<dbReference type="Proteomes" id="UP000789390">
    <property type="component" value="Unassembled WGS sequence"/>
</dbReference>
<proteinExistence type="predicted"/>
<gene>
    <name evidence="3" type="ORF">DGAL_LOCUS7568</name>
</gene>
<evidence type="ECO:0000256" key="1">
    <source>
        <dbReference type="SAM" id="MobiDB-lite"/>
    </source>
</evidence>
<feature type="compositionally biased region" description="Basic and acidic residues" evidence="1">
    <location>
        <begin position="74"/>
        <end position="83"/>
    </location>
</feature>
<evidence type="ECO:0000313" key="4">
    <source>
        <dbReference type="Proteomes" id="UP000789390"/>
    </source>
</evidence>
<comment type="caution">
    <text evidence="3">The sequence shown here is derived from an EMBL/GenBank/DDBJ whole genome shotgun (WGS) entry which is preliminary data.</text>
</comment>
<evidence type="ECO:0000256" key="2">
    <source>
        <dbReference type="SAM" id="Phobius"/>
    </source>
</evidence>
<keyword evidence="4" id="KW-1185">Reference proteome</keyword>
<name>A0A8J2RQL4_9CRUS</name>
<accession>A0A8J2RQL4</accession>
<dbReference type="OrthoDB" id="8299851at2759"/>
<reference evidence="3" key="1">
    <citation type="submission" date="2021-11" db="EMBL/GenBank/DDBJ databases">
        <authorList>
            <person name="Schell T."/>
        </authorList>
    </citation>
    <scope>NUCLEOTIDE SEQUENCE</scope>
    <source>
        <strain evidence="3">M5</strain>
    </source>
</reference>
<keyword evidence="2" id="KW-1133">Transmembrane helix</keyword>
<keyword evidence="2" id="KW-0812">Transmembrane</keyword>
<feature type="region of interest" description="Disordered" evidence="1">
    <location>
        <begin position="55"/>
        <end position="83"/>
    </location>
</feature>
<organism evidence="3 4">
    <name type="scientific">Daphnia galeata</name>
    <dbReference type="NCBI Taxonomy" id="27404"/>
    <lineage>
        <taxon>Eukaryota</taxon>
        <taxon>Metazoa</taxon>
        <taxon>Ecdysozoa</taxon>
        <taxon>Arthropoda</taxon>
        <taxon>Crustacea</taxon>
        <taxon>Branchiopoda</taxon>
        <taxon>Diplostraca</taxon>
        <taxon>Cladocera</taxon>
        <taxon>Anomopoda</taxon>
        <taxon>Daphniidae</taxon>
        <taxon>Daphnia</taxon>
    </lineage>
</organism>
<keyword evidence="2" id="KW-0472">Membrane</keyword>
<evidence type="ECO:0000313" key="3">
    <source>
        <dbReference type="EMBL" id="CAH0104657.1"/>
    </source>
</evidence>
<dbReference type="EMBL" id="CAKKLH010000148">
    <property type="protein sequence ID" value="CAH0104657.1"/>
    <property type="molecule type" value="Genomic_DNA"/>
</dbReference>